<gene>
    <name evidence="9" type="ORF">HWQ62_00032</name>
</gene>
<keyword evidence="10" id="KW-1185">Reference proteome</keyword>
<dbReference type="PANTHER" id="PTHR42785">
    <property type="entry name" value="DNA TOPOISOMERASE, TYPE IA, CORE"/>
    <property type="match status" value="1"/>
</dbReference>
<dbReference type="Proteomes" id="UP001162120">
    <property type="component" value="Segment"/>
</dbReference>
<sequence>MKVLVIVESSTKEKTIQKYLQLAFKGQNNTYTVKASGGHICDIVKKDFGLDKTTLQPIYAALSDKKKTIDKLKLLVKENDITLLASDNDREGEAIAWHLKNILKPKNYKRIIFNEITQTALYNAVTNPKDIDMNMVNSQQARRVLDRLVGFNLTKVLWGNFSSQSVLSAGRVQSVVLMLVANKEHDVRQFETEKYWNMLNSFDNGIVDAKLYKGSNIHKFVSKEETLKVLKLLVNNKYSLSNSNVKDILEYPDKPFTTSTLQQKATSHGFSIKETMKVAQELYELGHITYMRTDSTILSEDFQVKIKAYIQSTFGAEYENNGKKKQIKKQKNAQEAHEAIRPTKLVRLGNLNPKQTTLYNLIFNRTVASLMIPAKYKELQLHIQHESLVNQEMYFVGKVKHIIELGYKRVYCAQNECKDTKNVEQLYETFKKKTSLKSIEARGNCIWTTPPQRYNEATIIKSMEESGIGRPSTYVSILNKLYERRFVTKADVDGEEKTYDDYILKNGKITKKEEKKPIYYERSKIIPSDSGLSVNTFLLKQFGDIVNLSFTSNMETELDKISEGQNTYNNMIKKFYGFILEKCNIIPKRERGTKTSLEAENYSFDINGMNVIVRIARFGPVIEILPTNAEEKSRFITLKPYMKMSRVNDLKDITPKDISFLLQFPVKFKDYVIHYKSYGFYVENSKKDTLTIYAKFFQNLQNKDYSFVESIFDKEKVVKQKYKKKSG</sequence>
<dbReference type="GO" id="GO:0003917">
    <property type="term" value="F:DNA topoisomerase type I (single strand cut, ATP-independent) activity"/>
    <property type="evidence" value="ECO:0007669"/>
    <property type="project" value="UniProtKB-EC"/>
</dbReference>
<keyword evidence="5" id="KW-0238">DNA-binding</keyword>
<dbReference type="PROSITE" id="PS52039">
    <property type="entry name" value="TOPO_IA_2"/>
    <property type="match status" value="1"/>
</dbReference>
<dbReference type="Gene3D" id="1.10.290.10">
    <property type="entry name" value="Topoisomerase I, domain 4"/>
    <property type="match status" value="1"/>
</dbReference>
<dbReference type="Gene3D" id="2.70.20.10">
    <property type="entry name" value="Topoisomerase I, domain 3"/>
    <property type="match status" value="1"/>
</dbReference>
<evidence type="ECO:0000259" key="7">
    <source>
        <dbReference type="PROSITE" id="PS50880"/>
    </source>
</evidence>
<evidence type="ECO:0000313" key="9">
    <source>
        <dbReference type="EMBL" id="QOI90169.1"/>
    </source>
</evidence>
<dbReference type="SMART" id="SM00437">
    <property type="entry name" value="TOP1Ac"/>
    <property type="match status" value="1"/>
</dbReference>
<dbReference type="PANTHER" id="PTHR42785:SF1">
    <property type="entry name" value="DNA TOPOISOMERASE"/>
    <property type="match status" value="1"/>
</dbReference>
<proteinExistence type="inferred from homology"/>
<dbReference type="InterPro" id="IPR000380">
    <property type="entry name" value="Topo_IA"/>
</dbReference>
<dbReference type="Pfam" id="PF01751">
    <property type="entry name" value="Toprim"/>
    <property type="match status" value="1"/>
</dbReference>
<dbReference type="EMBL" id="MT663534">
    <property type="protein sequence ID" value="QOI90169.1"/>
    <property type="molecule type" value="Genomic_DNA"/>
</dbReference>
<evidence type="ECO:0000256" key="3">
    <source>
        <dbReference type="ARBA" id="ARBA00012891"/>
    </source>
</evidence>
<dbReference type="EC" id="5.6.2.1" evidence="3"/>
<dbReference type="Gene3D" id="3.40.50.140">
    <property type="match status" value="1"/>
</dbReference>
<dbReference type="PROSITE" id="PS50880">
    <property type="entry name" value="TOPRIM"/>
    <property type="match status" value="1"/>
</dbReference>
<reference evidence="9" key="1">
    <citation type="submission" date="2020-06" db="EMBL/GenBank/DDBJ databases">
        <title>Lateral gene transfer of anion-conducting channel rhodopsins between green algae and giant viruses.</title>
        <authorList>
            <person name="Rozenberg A."/>
            <person name="Oppermann J."/>
            <person name="Wietek J."/>
            <person name="Fernandez Lahore R.G."/>
            <person name="Sandaa R.-A."/>
            <person name="Bratbak G."/>
            <person name="Hegemann P."/>
            <person name="Beja O."/>
        </authorList>
    </citation>
    <scope>NUCLEOTIDE SEQUENCE</scope>
    <source>
        <strain evidence="9">01B</strain>
    </source>
</reference>
<feature type="domain" description="Topo IA-type catalytic" evidence="8">
    <location>
        <begin position="132"/>
        <end position="586"/>
    </location>
</feature>
<evidence type="ECO:0000256" key="4">
    <source>
        <dbReference type="ARBA" id="ARBA00023029"/>
    </source>
</evidence>
<dbReference type="InterPro" id="IPR023406">
    <property type="entry name" value="Topo_IA_AS"/>
</dbReference>
<dbReference type="InterPro" id="IPR005733">
    <property type="entry name" value="TopoI_bac-type"/>
</dbReference>
<keyword evidence="6" id="KW-0413">Isomerase</keyword>
<name>A0A7L9AXB4_9VIRU</name>
<dbReference type="SUPFAM" id="SSF56712">
    <property type="entry name" value="Prokaryotic type I DNA topoisomerase"/>
    <property type="match status" value="1"/>
</dbReference>
<organism evidence="9 10">
    <name type="scientific">Pyramimonas orientalis virus 01B</name>
    <dbReference type="NCBI Taxonomy" id="3134525"/>
    <lineage>
        <taxon>Viruses</taxon>
        <taxon>Varidnaviria</taxon>
        <taxon>Bamfordvirae</taxon>
        <taxon>Nucleocytoviricota</taxon>
        <taxon>Megaviricetes</taxon>
        <taxon>Imitervirales</taxon>
        <taxon>Allomimiviridae</taxon>
        <taxon>Heliosvirus</taxon>
        <taxon>Heliosvirus raunefjordenense</taxon>
    </lineage>
</organism>
<evidence type="ECO:0000256" key="1">
    <source>
        <dbReference type="ARBA" id="ARBA00000213"/>
    </source>
</evidence>
<dbReference type="Gene3D" id="1.10.460.10">
    <property type="entry name" value="Topoisomerase I, domain 2"/>
    <property type="match status" value="2"/>
</dbReference>
<dbReference type="SMART" id="SM00493">
    <property type="entry name" value="TOPRIM"/>
    <property type="match status" value="1"/>
</dbReference>
<dbReference type="InterPro" id="IPR013824">
    <property type="entry name" value="Topo_IA_cen_sub1"/>
</dbReference>
<dbReference type="Pfam" id="PF01131">
    <property type="entry name" value="Topoisom_bac"/>
    <property type="match status" value="1"/>
</dbReference>
<dbReference type="GO" id="GO:0006265">
    <property type="term" value="P:DNA topological change"/>
    <property type="evidence" value="ECO:0007669"/>
    <property type="project" value="InterPro"/>
</dbReference>
<evidence type="ECO:0000256" key="2">
    <source>
        <dbReference type="ARBA" id="ARBA00009446"/>
    </source>
</evidence>
<dbReference type="InterPro" id="IPR023405">
    <property type="entry name" value="Topo_IA_core_domain"/>
</dbReference>
<dbReference type="PRINTS" id="PR00417">
    <property type="entry name" value="PRTPISMRASEI"/>
</dbReference>
<accession>A0A7L9AXB4</accession>
<protein>
    <recommendedName>
        <fullName evidence="3">DNA topoisomerase</fullName>
        <ecNumber evidence="3">5.6.2.1</ecNumber>
    </recommendedName>
</protein>
<dbReference type="InterPro" id="IPR006171">
    <property type="entry name" value="TOPRIM_dom"/>
</dbReference>
<dbReference type="InterPro" id="IPR013497">
    <property type="entry name" value="Topo_IA_cen"/>
</dbReference>
<dbReference type="NCBIfam" id="TIGR01051">
    <property type="entry name" value="topA_bact"/>
    <property type="match status" value="1"/>
</dbReference>
<dbReference type="SMART" id="SM00436">
    <property type="entry name" value="TOP1Bc"/>
    <property type="match status" value="1"/>
</dbReference>
<evidence type="ECO:0000259" key="8">
    <source>
        <dbReference type="PROSITE" id="PS52039"/>
    </source>
</evidence>
<dbReference type="GO" id="GO:0003677">
    <property type="term" value="F:DNA binding"/>
    <property type="evidence" value="ECO:0007669"/>
    <property type="project" value="UniProtKB-KW"/>
</dbReference>
<dbReference type="PROSITE" id="PS00396">
    <property type="entry name" value="TOPO_IA_1"/>
    <property type="match status" value="1"/>
</dbReference>
<dbReference type="InterPro" id="IPR013825">
    <property type="entry name" value="Topo_IA_cen_sub2"/>
</dbReference>
<evidence type="ECO:0000313" key="10">
    <source>
        <dbReference type="Proteomes" id="UP001162120"/>
    </source>
</evidence>
<comment type="similarity">
    <text evidence="2">Belongs to the type IA topoisomerase family.</text>
</comment>
<dbReference type="InterPro" id="IPR013826">
    <property type="entry name" value="Topo_IA_cen_sub3"/>
</dbReference>
<dbReference type="InterPro" id="IPR003602">
    <property type="entry name" value="Topo_IA_DNA-bd_dom"/>
</dbReference>
<evidence type="ECO:0000256" key="6">
    <source>
        <dbReference type="ARBA" id="ARBA00023235"/>
    </source>
</evidence>
<comment type="catalytic activity">
    <reaction evidence="1">
        <text>ATP-independent breakage of single-stranded DNA, followed by passage and rejoining.</text>
        <dbReference type="EC" id="5.6.2.1"/>
    </reaction>
</comment>
<evidence type="ECO:0000256" key="5">
    <source>
        <dbReference type="ARBA" id="ARBA00023125"/>
    </source>
</evidence>
<dbReference type="InterPro" id="IPR003601">
    <property type="entry name" value="Topo_IA_2"/>
</dbReference>
<feature type="domain" description="Toprim" evidence="7">
    <location>
        <begin position="2"/>
        <end position="118"/>
    </location>
</feature>
<dbReference type="CDD" id="cd00186">
    <property type="entry name" value="TOP1Ac"/>
    <property type="match status" value="1"/>
</dbReference>
<keyword evidence="4" id="KW-0799">Topoisomerase</keyword>